<accession>A0A8S5T5D2</accession>
<proteinExistence type="predicted"/>
<evidence type="ECO:0000313" key="1">
    <source>
        <dbReference type="EMBL" id="DAF58449.1"/>
    </source>
</evidence>
<reference evidence="1" key="1">
    <citation type="journal article" date="2021" name="Proc. Natl. Acad. Sci. U.S.A.">
        <title>A Catalog of Tens of Thousands of Viruses from Human Metagenomes Reveals Hidden Associations with Chronic Diseases.</title>
        <authorList>
            <person name="Tisza M.J."/>
            <person name="Buck C.B."/>
        </authorList>
    </citation>
    <scope>NUCLEOTIDE SEQUENCE</scope>
    <source>
        <strain evidence="1">CtL7J9</strain>
    </source>
</reference>
<sequence length="53" mass="5766">MPVVRTRWAHLGGDEWCCPVCGFVITTEGSWDKPTKKYCEDCGAKMDGGDGDG</sequence>
<protein>
    <submittedName>
        <fullName evidence="1">LysW biosynthesis protein LysW</fullName>
    </submittedName>
</protein>
<name>A0A8S5T5D2_9CAUD</name>
<dbReference type="EMBL" id="BK032752">
    <property type="protein sequence ID" value="DAF58449.1"/>
    <property type="molecule type" value="Genomic_DNA"/>
</dbReference>
<organism evidence="1">
    <name type="scientific">Siphoviridae sp. ctL7J9</name>
    <dbReference type="NCBI Taxonomy" id="2827845"/>
    <lineage>
        <taxon>Viruses</taxon>
        <taxon>Duplodnaviria</taxon>
        <taxon>Heunggongvirae</taxon>
        <taxon>Uroviricota</taxon>
        <taxon>Caudoviricetes</taxon>
    </lineage>
</organism>